<keyword evidence="2" id="KW-1003">Cell membrane</keyword>
<dbReference type="GO" id="GO:0005886">
    <property type="term" value="C:plasma membrane"/>
    <property type="evidence" value="ECO:0007669"/>
    <property type="project" value="UniProtKB-SubCell"/>
</dbReference>
<dbReference type="PATRIC" id="fig|1121448.10.peg.91"/>
<protein>
    <submittedName>
        <fullName evidence="7">Putative lipid A biosynthesis acyltransferase</fullName>
    </submittedName>
</protein>
<evidence type="ECO:0000256" key="4">
    <source>
        <dbReference type="ARBA" id="ARBA00022679"/>
    </source>
</evidence>
<sequence>MKLARDMALWAVWGPFKRLLWLLPATWGLRLARLLGRVYYHVAGGKRRGMEEAARLILGNNTPPETVRGLVRQAAVNFVCNDVEVLLFPTLTPARTQAITRLEGQEHLDAALAAGHGVILAFGHFGANQMIMPAIGHRGYRMCQLSAPAWVLNERLPEARSALVRRTREMRWAHEASLPVQHINIFGNLKEAFACLKRGEVLGVAVDGGGGERKLPATFLGRRALFSIGAAGLAMRTGAPLVPCAMLRDPATGINTLRIRPALRLEESPRKDKDTAVLERNLQRLISILEEDVLQRPDHYLYFLAFRLHMALKEDPLFLDA</sequence>
<dbReference type="CDD" id="cd07984">
    <property type="entry name" value="LPLAT_LABLAT-like"/>
    <property type="match status" value="1"/>
</dbReference>
<dbReference type="HOGENOM" id="CLU_075030_0_0_7"/>
<dbReference type="AlphaFoldDB" id="T2G759"/>
<dbReference type="GO" id="GO:0016746">
    <property type="term" value="F:acyltransferase activity"/>
    <property type="evidence" value="ECO:0007669"/>
    <property type="project" value="UniProtKB-KW"/>
</dbReference>
<gene>
    <name evidence="7" type="ORF">DGI_0092</name>
</gene>
<evidence type="ECO:0000313" key="7">
    <source>
        <dbReference type="EMBL" id="AGW12029.1"/>
    </source>
</evidence>
<keyword evidence="8" id="KW-1185">Reference proteome</keyword>
<dbReference type="STRING" id="1121448.DGI_0092"/>
<evidence type="ECO:0000256" key="5">
    <source>
        <dbReference type="ARBA" id="ARBA00023136"/>
    </source>
</evidence>
<dbReference type="PANTHER" id="PTHR30606:SF10">
    <property type="entry name" value="PHOSPHATIDYLINOSITOL MANNOSIDE ACYLTRANSFERASE"/>
    <property type="match status" value="1"/>
</dbReference>
<evidence type="ECO:0000256" key="2">
    <source>
        <dbReference type="ARBA" id="ARBA00022475"/>
    </source>
</evidence>
<evidence type="ECO:0000256" key="3">
    <source>
        <dbReference type="ARBA" id="ARBA00022519"/>
    </source>
</evidence>
<keyword evidence="6 7" id="KW-0012">Acyltransferase</keyword>
<dbReference type="KEGG" id="dgg:DGI_0092"/>
<proteinExistence type="predicted"/>
<dbReference type="PANTHER" id="PTHR30606">
    <property type="entry name" value="LIPID A BIOSYNTHESIS LAUROYL ACYLTRANSFERASE"/>
    <property type="match status" value="1"/>
</dbReference>
<dbReference type="InterPro" id="IPR004960">
    <property type="entry name" value="LipA_acyltrans"/>
</dbReference>
<organism evidence="7 8">
    <name type="scientific">Megalodesulfovibrio gigas (strain ATCC 19364 / DSM 1382 / NCIMB 9332 / VKM B-1759)</name>
    <name type="common">Desulfovibrio gigas</name>
    <dbReference type="NCBI Taxonomy" id="1121448"/>
    <lineage>
        <taxon>Bacteria</taxon>
        <taxon>Pseudomonadati</taxon>
        <taxon>Thermodesulfobacteriota</taxon>
        <taxon>Desulfovibrionia</taxon>
        <taxon>Desulfovibrionales</taxon>
        <taxon>Desulfovibrionaceae</taxon>
        <taxon>Megalodesulfovibrio</taxon>
    </lineage>
</organism>
<evidence type="ECO:0000256" key="1">
    <source>
        <dbReference type="ARBA" id="ARBA00004533"/>
    </source>
</evidence>
<keyword evidence="3" id="KW-0997">Cell inner membrane</keyword>
<dbReference type="OrthoDB" id="5446729at2"/>
<comment type="subcellular location">
    <subcellularLocation>
        <location evidence="1">Cell inner membrane</location>
    </subcellularLocation>
</comment>
<keyword evidence="5" id="KW-0472">Membrane</keyword>
<evidence type="ECO:0000313" key="8">
    <source>
        <dbReference type="Proteomes" id="UP000016587"/>
    </source>
</evidence>
<dbReference type="RefSeq" id="WP_021758602.1">
    <property type="nucleotide sequence ID" value="NC_022444.1"/>
</dbReference>
<dbReference type="Pfam" id="PF03279">
    <property type="entry name" value="Lip_A_acyltrans"/>
    <property type="match status" value="1"/>
</dbReference>
<name>T2G759_MEGG1</name>
<reference evidence="8" key="2">
    <citation type="submission" date="2013-07" db="EMBL/GenBank/DDBJ databases">
        <authorList>
            <person name="Morais-Silva F.O."/>
            <person name="Rezende A.M."/>
            <person name="Pimentel C."/>
            <person name="Resende D.M."/>
            <person name="Santos C.I."/>
            <person name="Clemente C."/>
            <person name="de Oliveira L.M."/>
            <person name="da Silva S.M."/>
            <person name="Costa D.A."/>
            <person name="Varela-Raposo A."/>
            <person name="Horacio E.C.A."/>
            <person name="Matos M."/>
            <person name="Flores O."/>
            <person name="Ruiz J.C."/>
            <person name="Rodrigues-Pousada C."/>
        </authorList>
    </citation>
    <scope>NUCLEOTIDE SEQUENCE [LARGE SCALE GENOMIC DNA]</scope>
    <source>
        <strain evidence="8">ATCC 19364 / DSM 1382 / NCIMB 9332 / VKM B-1759</strain>
    </source>
</reference>
<evidence type="ECO:0000256" key="6">
    <source>
        <dbReference type="ARBA" id="ARBA00023315"/>
    </source>
</evidence>
<keyword evidence="4 7" id="KW-0808">Transferase</keyword>
<accession>T2G759</accession>
<dbReference type="GO" id="GO:0009247">
    <property type="term" value="P:glycolipid biosynthetic process"/>
    <property type="evidence" value="ECO:0007669"/>
    <property type="project" value="UniProtKB-ARBA"/>
</dbReference>
<dbReference type="Proteomes" id="UP000016587">
    <property type="component" value="Chromosome"/>
</dbReference>
<dbReference type="EMBL" id="CP006585">
    <property type="protein sequence ID" value="AGW12029.1"/>
    <property type="molecule type" value="Genomic_DNA"/>
</dbReference>
<dbReference type="eggNOG" id="COG1560">
    <property type="taxonomic scope" value="Bacteria"/>
</dbReference>
<reference evidence="7 8" key="1">
    <citation type="journal article" date="2013" name="J. Bacteriol.">
        <title>Roles of HynAB and Ech, the only two hydrogenases found in the model sulfate reducer Desulfovibrio gigas.</title>
        <authorList>
            <person name="Morais-Silva F.O."/>
            <person name="Santos C.I."/>
            <person name="Rodrigues R."/>
            <person name="Pereira I.A."/>
            <person name="Rodrigues-Pousada C."/>
        </authorList>
    </citation>
    <scope>NUCLEOTIDE SEQUENCE [LARGE SCALE GENOMIC DNA]</scope>
    <source>
        <strain evidence="8">ATCC 19364 / DSM 1382 / NCIMB 9332 / VKM B-1759</strain>
    </source>
</reference>